<feature type="compositionally biased region" description="Polar residues" evidence="1">
    <location>
        <begin position="224"/>
        <end position="235"/>
    </location>
</feature>
<protein>
    <submittedName>
        <fullName evidence="2">Uncharacterized protein</fullName>
    </submittedName>
</protein>
<comment type="caution">
    <text evidence="2">The sequence shown here is derived from an EMBL/GenBank/DDBJ whole genome shotgun (WGS) entry which is preliminary data.</text>
</comment>
<organism evidence="2 3">
    <name type="scientific">Tigriopus californicus</name>
    <name type="common">Marine copepod</name>
    <dbReference type="NCBI Taxonomy" id="6832"/>
    <lineage>
        <taxon>Eukaryota</taxon>
        <taxon>Metazoa</taxon>
        <taxon>Ecdysozoa</taxon>
        <taxon>Arthropoda</taxon>
        <taxon>Crustacea</taxon>
        <taxon>Multicrustacea</taxon>
        <taxon>Hexanauplia</taxon>
        <taxon>Copepoda</taxon>
        <taxon>Harpacticoida</taxon>
        <taxon>Harpacticidae</taxon>
        <taxon>Tigriopus</taxon>
    </lineage>
</organism>
<dbReference type="EMBL" id="VCGU01000002">
    <property type="protein sequence ID" value="TRY79640.1"/>
    <property type="molecule type" value="Genomic_DNA"/>
</dbReference>
<sequence>MVMDDESRLLVTECYSVTAFDTTTEMTPESSSAYPTTNPVKMEPGGHPADQDVVIRKSSAIEVELELLEPMWSGAIREENPEASEEQLQTLIDVKLDDVGNLIPLRNQAEKKFKDDCQMMDRIHENLTQILEQLRAKAVNDLTVRIEDYQARLLIKDWESSRLPIFETHYQEATRAWYKPCEDPLVHDFSSIMNNFAKLIAQFEYERSIRPSIQSVHKPDHTDPQSSHTSGPSAHVANTCTQMTFEPFRGDLTDPETLVKFAKWKRSWFQWVQELESKPNFNPNVLFKRLKESVTGPALALISKHPANVMKSYQRALDELIDLYEDPIQVAGYCIRNGTMSAGSPTEHVKAIKESMSALHNMRKVYESEKIDMYNFALIASFVSAMPLDLQAQWSSFKAKKKQEYGLMRESALHVGNSLPPWNAGMVENYETFNVWLNLQTQSSRTGRTRTGMSSTSAIYQESRSKNTNCFICGPESKDHHLTRCSQGLAMSLRTWRETCRRSSVCSKCVQPLKSGHKCNVKCRLCCGRRKEVDHHILMCPMSQFRTGPLEDGHETSEPVRKRSAHEERRTAKRSTEGTKRAKSDRSHASRYNKKRTI</sequence>
<evidence type="ECO:0000256" key="1">
    <source>
        <dbReference type="SAM" id="MobiDB-lite"/>
    </source>
</evidence>
<proteinExistence type="predicted"/>
<feature type="region of interest" description="Disordered" evidence="1">
    <location>
        <begin position="215"/>
        <end position="235"/>
    </location>
</feature>
<dbReference type="AlphaFoldDB" id="A0A553PPN5"/>
<reference evidence="2 3" key="1">
    <citation type="journal article" date="2018" name="Nat. Ecol. Evol.">
        <title>Genomic signatures of mitonuclear coevolution across populations of Tigriopus californicus.</title>
        <authorList>
            <person name="Barreto F.S."/>
            <person name="Watson E.T."/>
            <person name="Lima T.G."/>
            <person name="Willett C.S."/>
            <person name="Edmands S."/>
            <person name="Li W."/>
            <person name="Burton R.S."/>
        </authorList>
    </citation>
    <scope>NUCLEOTIDE SEQUENCE [LARGE SCALE GENOMIC DNA]</scope>
    <source>
        <strain evidence="2 3">San Diego</strain>
    </source>
</reference>
<evidence type="ECO:0000313" key="3">
    <source>
        <dbReference type="Proteomes" id="UP000318571"/>
    </source>
</evidence>
<gene>
    <name evidence="2" type="ORF">TCAL_12074</name>
</gene>
<dbReference type="OrthoDB" id="8066216at2759"/>
<feature type="compositionally biased region" description="Basic and acidic residues" evidence="1">
    <location>
        <begin position="549"/>
        <end position="588"/>
    </location>
</feature>
<feature type="compositionally biased region" description="Polar residues" evidence="1">
    <location>
        <begin position="25"/>
        <end position="39"/>
    </location>
</feature>
<dbReference type="Proteomes" id="UP000318571">
    <property type="component" value="Chromosome 6"/>
</dbReference>
<feature type="region of interest" description="Disordered" evidence="1">
    <location>
        <begin position="25"/>
        <end position="50"/>
    </location>
</feature>
<name>A0A553PPN5_TIGCA</name>
<feature type="region of interest" description="Disordered" evidence="1">
    <location>
        <begin position="548"/>
        <end position="598"/>
    </location>
</feature>
<evidence type="ECO:0000313" key="2">
    <source>
        <dbReference type="EMBL" id="TRY79640.1"/>
    </source>
</evidence>
<feature type="compositionally biased region" description="Basic residues" evidence="1">
    <location>
        <begin position="589"/>
        <end position="598"/>
    </location>
</feature>
<keyword evidence="3" id="KW-1185">Reference proteome</keyword>
<accession>A0A553PPN5</accession>